<evidence type="ECO:0000256" key="1">
    <source>
        <dbReference type="SAM" id="MobiDB-lite"/>
    </source>
</evidence>
<feature type="non-terminal residue" evidence="2">
    <location>
        <position position="1"/>
    </location>
</feature>
<dbReference type="EMBL" id="CADCUQ010000797">
    <property type="protein sequence ID" value="CAA9430676.1"/>
    <property type="molecule type" value="Genomic_DNA"/>
</dbReference>
<protein>
    <submittedName>
        <fullName evidence="2">Uncharacterized protein</fullName>
    </submittedName>
</protein>
<evidence type="ECO:0000313" key="2">
    <source>
        <dbReference type="EMBL" id="CAA9430676.1"/>
    </source>
</evidence>
<reference evidence="2" key="1">
    <citation type="submission" date="2020-02" db="EMBL/GenBank/DDBJ databases">
        <authorList>
            <person name="Meier V. D."/>
        </authorList>
    </citation>
    <scope>NUCLEOTIDE SEQUENCE</scope>
    <source>
        <strain evidence="2">AVDCRST_MAG64</strain>
    </source>
</reference>
<gene>
    <name evidence="2" type="ORF">AVDCRST_MAG64-3463</name>
</gene>
<sequence>AAAPQARAAGYRSPCHPSGAGRPLGRAGRRVGPRGRAAGPRVQAARRRGRRGSAATVAGRPAARAR</sequence>
<accession>A0A6J4Q1V4</accession>
<dbReference type="AlphaFoldDB" id="A0A6J4Q1V4"/>
<proteinExistence type="predicted"/>
<feature type="compositionally biased region" description="Low complexity" evidence="1">
    <location>
        <begin position="34"/>
        <end position="43"/>
    </location>
</feature>
<organism evidence="2">
    <name type="scientific">uncultured Phycisphaerae bacterium</name>
    <dbReference type="NCBI Taxonomy" id="904963"/>
    <lineage>
        <taxon>Bacteria</taxon>
        <taxon>Pseudomonadati</taxon>
        <taxon>Planctomycetota</taxon>
        <taxon>Phycisphaerae</taxon>
        <taxon>environmental samples</taxon>
    </lineage>
</organism>
<name>A0A6J4Q1V4_9BACT</name>
<feature type="compositionally biased region" description="Low complexity" evidence="1">
    <location>
        <begin position="52"/>
        <end position="66"/>
    </location>
</feature>
<feature type="region of interest" description="Disordered" evidence="1">
    <location>
        <begin position="1"/>
        <end position="66"/>
    </location>
</feature>
<feature type="non-terminal residue" evidence="2">
    <location>
        <position position="66"/>
    </location>
</feature>